<gene>
    <name evidence="2" type="ORF">ACFPFM_40610</name>
</gene>
<dbReference type="InterPro" id="IPR043917">
    <property type="entry name" value="DUF5753"/>
</dbReference>
<evidence type="ECO:0000313" key="3">
    <source>
        <dbReference type="Proteomes" id="UP001595833"/>
    </source>
</evidence>
<dbReference type="InterPro" id="IPR010982">
    <property type="entry name" value="Lambda_DNA-bd_dom_sf"/>
</dbReference>
<dbReference type="InterPro" id="IPR001387">
    <property type="entry name" value="Cro/C1-type_HTH"/>
</dbReference>
<proteinExistence type="predicted"/>
<protein>
    <submittedName>
        <fullName evidence="2">Helix-turn-helix domain-containing protein</fullName>
    </submittedName>
</protein>
<feature type="domain" description="DUF5753" evidence="1">
    <location>
        <begin position="98"/>
        <end position="260"/>
    </location>
</feature>
<dbReference type="Pfam" id="PF19054">
    <property type="entry name" value="DUF5753"/>
    <property type="match status" value="1"/>
</dbReference>
<dbReference type="SUPFAM" id="SSF47413">
    <property type="entry name" value="lambda repressor-like DNA-binding domains"/>
    <property type="match status" value="1"/>
</dbReference>
<dbReference type="Gene3D" id="1.10.260.40">
    <property type="entry name" value="lambda repressor-like DNA-binding domains"/>
    <property type="match status" value="1"/>
</dbReference>
<evidence type="ECO:0000259" key="1">
    <source>
        <dbReference type="Pfam" id="PF19054"/>
    </source>
</evidence>
<keyword evidence="3" id="KW-1185">Reference proteome</keyword>
<dbReference type="CDD" id="cd00093">
    <property type="entry name" value="HTH_XRE"/>
    <property type="match status" value="1"/>
</dbReference>
<dbReference type="Pfam" id="PF13560">
    <property type="entry name" value="HTH_31"/>
    <property type="match status" value="1"/>
</dbReference>
<organism evidence="2 3">
    <name type="scientific">Saccharothrix xinjiangensis</name>
    <dbReference type="NCBI Taxonomy" id="204798"/>
    <lineage>
        <taxon>Bacteria</taxon>
        <taxon>Bacillati</taxon>
        <taxon>Actinomycetota</taxon>
        <taxon>Actinomycetes</taxon>
        <taxon>Pseudonocardiales</taxon>
        <taxon>Pseudonocardiaceae</taxon>
        <taxon>Saccharothrix</taxon>
    </lineage>
</organism>
<dbReference type="Proteomes" id="UP001595833">
    <property type="component" value="Unassembled WGS sequence"/>
</dbReference>
<dbReference type="EMBL" id="JBHSJB010000052">
    <property type="protein sequence ID" value="MFC5060051.1"/>
    <property type="molecule type" value="Genomic_DNA"/>
</dbReference>
<evidence type="ECO:0000313" key="2">
    <source>
        <dbReference type="EMBL" id="MFC5060051.1"/>
    </source>
</evidence>
<comment type="caution">
    <text evidence="2">The sequence shown here is derived from an EMBL/GenBank/DDBJ whole genome shotgun (WGS) entry which is preliminary data.</text>
</comment>
<accession>A0ABV9YDU2</accession>
<sequence length="285" mass="32113">MDSRMSNALSRELGDALRRARYESELKFGDLVEELGWSAGKISKLERGTRGTSAVDIARYVGHLRADQSTYDHIMSLAEESSTGHLVREHELAVPDALRALLLHEQTARVIWSYQILMVPGLLQTADYARELIGTTNGEHRVIERMARQEIFNKPRAPWGRFFIHEAALMRAVGCPQVMYEQMLQLLFRGGVRLVTFAAALPASLNSAFSFMTFDDHPPVSYLDGGPVALFSDEFETTNRFRQCCNDLDLVALSEEESRLVFAKWADRYDRLREEQSAPGGEAVA</sequence>
<name>A0ABV9YDU2_9PSEU</name>
<reference evidence="3" key="1">
    <citation type="journal article" date="2019" name="Int. J. Syst. Evol. Microbiol.">
        <title>The Global Catalogue of Microorganisms (GCM) 10K type strain sequencing project: providing services to taxonomists for standard genome sequencing and annotation.</title>
        <authorList>
            <consortium name="The Broad Institute Genomics Platform"/>
            <consortium name="The Broad Institute Genome Sequencing Center for Infectious Disease"/>
            <person name="Wu L."/>
            <person name="Ma J."/>
        </authorList>
    </citation>
    <scope>NUCLEOTIDE SEQUENCE [LARGE SCALE GENOMIC DNA]</scope>
    <source>
        <strain evidence="3">KCTC 12848</strain>
    </source>
</reference>
<dbReference type="RefSeq" id="WP_344040274.1">
    <property type="nucleotide sequence ID" value="NZ_BAAAKE010000021.1"/>
</dbReference>